<protein>
    <recommendedName>
        <fullName evidence="4">HEAT repeat domain-containing protein</fullName>
    </recommendedName>
</protein>
<evidence type="ECO:0000313" key="3">
    <source>
        <dbReference type="Proteomes" id="UP000616779"/>
    </source>
</evidence>
<comment type="caution">
    <text evidence="2">The sequence shown here is derived from an EMBL/GenBank/DDBJ whole genome shotgun (WGS) entry which is preliminary data.</text>
</comment>
<dbReference type="EMBL" id="WHOA01000095">
    <property type="protein sequence ID" value="NOU72611.1"/>
    <property type="molecule type" value="Genomic_DNA"/>
</dbReference>
<proteinExistence type="predicted"/>
<dbReference type="Proteomes" id="UP000616779">
    <property type="component" value="Unassembled WGS sequence"/>
</dbReference>
<reference evidence="2 3" key="1">
    <citation type="submission" date="2019-10" db="EMBL/GenBank/DDBJ databases">
        <title>Description of Paenibacillus terrestris sp. nov.</title>
        <authorList>
            <person name="Carlier A."/>
            <person name="Qi S."/>
        </authorList>
    </citation>
    <scope>NUCLEOTIDE SEQUENCE [LARGE SCALE GENOMIC DNA]</scope>
    <source>
        <strain evidence="2 3">LMG 31458</strain>
    </source>
</reference>
<accession>A0ABX1XVT3</accession>
<gene>
    <name evidence="2" type="ORF">GC098_14435</name>
</gene>
<dbReference type="Gene3D" id="1.25.10.10">
    <property type="entry name" value="Leucine-rich Repeat Variant"/>
    <property type="match status" value="1"/>
</dbReference>
<evidence type="ECO:0000313" key="2">
    <source>
        <dbReference type="EMBL" id="NOU72611.1"/>
    </source>
</evidence>
<sequence length="363" mass="43598">MINLFTVMVLTVVFFLLLCFVYIYLVLRKIRTNLFQKRKKAWLEQIMNELQEYFVAGKRNYSLISRRCRPIELYQFEALEDFFGDYLSNFKIEPSFNPVKPFVEEYFVPWYRKRLFHSKWSTRMNTLYFIDLFKIDRMQDDLLKLLKSKKCSSEERYQIYLLLADFGYVHLQDLFKESKGLPPFLLNEMISLVITTDNFESYVDIFYDLPYEWQLSMIDVLRDKNFRSLKLQELLESLLNATDQEKRVRATKTIASLGYISSPDVITQIIDEQSQRGEWQSPQYTGEKLMYVRLMGNIKTERFLQYLEQFISDRSYVIRSEAAKAIRKYKNGRDILLSITTTHPDSYARNIAKEWLERSIDYE</sequence>
<keyword evidence="1" id="KW-0812">Transmembrane</keyword>
<feature type="transmembrane region" description="Helical" evidence="1">
    <location>
        <begin position="6"/>
        <end position="27"/>
    </location>
</feature>
<dbReference type="SUPFAM" id="SSF48371">
    <property type="entry name" value="ARM repeat"/>
    <property type="match status" value="1"/>
</dbReference>
<name>A0ABX1XVT3_9BACL</name>
<keyword evidence="1" id="KW-0472">Membrane</keyword>
<organism evidence="2 3">
    <name type="scientific">Paenibacillus phytorum</name>
    <dbReference type="NCBI Taxonomy" id="2654977"/>
    <lineage>
        <taxon>Bacteria</taxon>
        <taxon>Bacillati</taxon>
        <taxon>Bacillota</taxon>
        <taxon>Bacilli</taxon>
        <taxon>Bacillales</taxon>
        <taxon>Paenibacillaceae</taxon>
        <taxon>Paenibacillus</taxon>
    </lineage>
</organism>
<evidence type="ECO:0008006" key="4">
    <source>
        <dbReference type="Google" id="ProtNLM"/>
    </source>
</evidence>
<keyword evidence="3" id="KW-1185">Reference proteome</keyword>
<dbReference type="InterPro" id="IPR011989">
    <property type="entry name" value="ARM-like"/>
</dbReference>
<evidence type="ECO:0000256" key="1">
    <source>
        <dbReference type="SAM" id="Phobius"/>
    </source>
</evidence>
<dbReference type="InterPro" id="IPR016024">
    <property type="entry name" value="ARM-type_fold"/>
</dbReference>
<keyword evidence="1" id="KW-1133">Transmembrane helix</keyword>